<sequence length="281" mass="30301">MALRIVTADERLAVANAKTTVAIFGPAGVGKTSLARTLPPAETIVIDLEAGMKSLQGWGGDSIPVRTFKDAADIACLVGGIDPAADASGFLSGAHYEHVSREYPDLARMLAAKRYVFVDSITDLTRQAMAWSKTRPEAFSERTGKPDTRGAYGLLARETIGLLKHLQHAPGKTVIFVGILERVVDEFNRETFQPQMEGSKAARELPGIVDQVMTLSLFDRDGDGWRHNPVNGAERRLVCRSGNPWGLPAKDRSGNLEETEAPNLMAVLTKANKPRGSPAPG</sequence>
<gene>
    <name evidence="1" type="ORF">Ga0061061_11454</name>
</gene>
<protein>
    <submittedName>
        <fullName evidence="1">AAA domain</fullName>
    </submittedName>
</protein>
<dbReference type="Proteomes" id="UP000182178">
    <property type="component" value="Unassembled WGS sequence"/>
</dbReference>
<dbReference type="SUPFAM" id="SSF52540">
    <property type="entry name" value="P-loop containing nucleoside triphosphate hydrolases"/>
    <property type="match status" value="1"/>
</dbReference>
<accession>A0ABM9U937</accession>
<comment type="caution">
    <text evidence="1">The sequence shown here is derived from an EMBL/GenBank/DDBJ whole genome shotgun (WGS) entry which is preliminary data.</text>
</comment>
<organism evidence="1 2">
    <name type="scientific">Chelatococcus sambhunathii</name>
    <dbReference type="NCBI Taxonomy" id="363953"/>
    <lineage>
        <taxon>Bacteria</taxon>
        <taxon>Pseudomonadati</taxon>
        <taxon>Pseudomonadota</taxon>
        <taxon>Alphaproteobacteria</taxon>
        <taxon>Hyphomicrobiales</taxon>
        <taxon>Chelatococcaceae</taxon>
        <taxon>Chelatococcus</taxon>
    </lineage>
</organism>
<dbReference type="RefSeq" id="WP_055460847.1">
    <property type="nucleotide sequence ID" value="NZ_CYHC01000014.1"/>
</dbReference>
<proteinExistence type="predicted"/>
<dbReference type="Pfam" id="PF13479">
    <property type="entry name" value="AAA_24"/>
    <property type="match status" value="1"/>
</dbReference>
<keyword evidence="2" id="KW-1185">Reference proteome</keyword>
<evidence type="ECO:0000313" key="2">
    <source>
        <dbReference type="Proteomes" id="UP000182178"/>
    </source>
</evidence>
<name>A0ABM9U937_9HYPH</name>
<reference evidence="1 2" key="1">
    <citation type="submission" date="2015-08" db="EMBL/GenBank/DDBJ databases">
        <authorList>
            <person name="Varghese N."/>
        </authorList>
    </citation>
    <scope>NUCLEOTIDE SEQUENCE [LARGE SCALE GENOMIC DNA]</scope>
    <source>
        <strain evidence="1 2">DSM 18167</strain>
    </source>
</reference>
<dbReference type="InterPro" id="IPR027417">
    <property type="entry name" value="P-loop_NTPase"/>
</dbReference>
<evidence type="ECO:0000313" key="1">
    <source>
        <dbReference type="EMBL" id="CUA90658.1"/>
    </source>
</evidence>
<dbReference type="EMBL" id="CYHC01000014">
    <property type="protein sequence ID" value="CUA90658.1"/>
    <property type="molecule type" value="Genomic_DNA"/>
</dbReference>